<sequence>MKNTSSKIKLFLLLAIIALISSESSESIEDNSSSKSDEMISLIKTYAVQFQEHSIQKRNVFTYSRTTKPVKSKYFYDILNKTVAYINKVSLEKCTLNNANLRFWDILPICYKQYFIKMVNVSTFGMTDFKWDHLKPDTQEKILSLKDFIANVEGRSEFFQQINMFMGDLLVKVNFDICLSKVLIKEHLISLVNSEFEFQLNQLTDLKINQASQFGFDLLTLLIRIVMN</sequence>
<reference evidence="2" key="1">
    <citation type="submission" date="2021-02" db="EMBL/GenBank/DDBJ databases">
        <authorList>
            <person name="Nowell W R."/>
        </authorList>
    </citation>
    <scope>NUCLEOTIDE SEQUENCE</scope>
    <source>
        <strain evidence="2">Ploen Becks lab</strain>
    </source>
</reference>
<keyword evidence="1" id="KW-0732">Signal</keyword>
<protein>
    <submittedName>
        <fullName evidence="2">Uncharacterized protein</fullName>
    </submittedName>
</protein>
<proteinExistence type="predicted"/>
<feature type="signal peptide" evidence="1">
    <location>
        <begin position="1"/>
        <end position="22"/>
    </location>
</feature>
<evidence type="ECO:0000313" key="2">
    <source>
        <dbReference type="EMBL" id="CAF0877420.1"/>
    </source>
</evidence>
<evidence type="ECO:0000313" key="3">
    <source>
        <dbReference type="Proteomes" id="UP000663879"/>
    </source>
</evidence>
<accession>A0A813XWH7</accession>
<keyword evidence="3" id="KW-1185">Reference proteome</keyword>
<name>A0A813XWH7_9BILA</name>
<organism evidence="2 3">
    <name type="scientific">Brachionus calyciflorus</name>
    <dbReference type="NCBI Taxonomy" id="104777"/>
    <lineage>
        <taxon>Eukaryota</taxon>
        <taxon>Metazoa</taxon>
        <taxon>Spiralia</taxon>
        <taxon>Gnathifera</taxon>
        <taxon>Rotifera</taxon>
        <taxon>Eurotatoria</taxon>
        <taxon>Monogononta</taxon>
        <taxon>Pseudotrocha</taxon>
        <taxon>Ploima</taxon>
        <taxon>Brachionidae</taxon>
        <taxon>Brachionus</taxon>
    </lineage>
</organism>
<feature type="chain" id="PRO_5032794725" evidence="1">
    <location>
        <begin position="23"/>
        <end position="228"/>
    </location>
</feature>
<dbReference type="AlphaFoldDB" id="A0A813XWH7"/>
<gene>
    <name evidence="2" type="ORF">OXX778_LOCUS10240</name>
</gene>
<comment type="caution">
    <text evidence="2">The sequence shown here is derived from an EMBL/GenBank/DDBJ whole genome shotgun (WGS) entry which is preliminary data.</text>
</comment>
<evidence type="ECO:0000256" key="1">
    <source>
        <dbReference type="SAM" id="SignalP"/>
    </source>
</evidence>
<dbReference type="Proteomes" id="UP000663879">
    <property type="component" value="Unassembled WGS sequence"/>
</dbReference>
<dbReference type="EMBL" id="CAJNOC010001600">
    <property type="protein sequence ID" value="CAF0877420.1"/>
    <property type="molecule type" value="Genomic_DNA"/>
</dbReference>